<evidence type="ECO:0000256" key="1">
    <source>
        <dbReference type="ARBA" id="ARBA00023002"/>
    </source>
</evidence>
<proteinExistence type="predicted"/>
<evidence type="ECO:0000259" key="2">
    <source>
        <dbReference type="Pfam" id="PF01494"/>
    </source>
</evidence>
<name>A0A844ZGW2_9SPHN</name>
<dbReference type="SUPFAM" id="SSF51905">
    <property type="entry name" value="FAD/NAD(P)-binding domain"/>
    <property type="match status" value="1"/>
</dbReference>
<keyword evidence="4" id="KW-1185">Reference proteome</keyword>
<dbReference type="Pfam" id="PF01494">
    <property type="entry name" value="FAD_binding_3"/>
    <property type="match status" value="2"/>
</dbReference>
<keyword evidence="1" id="KW-0560">Oxidoreductase</keyword>
<protein>
    <submittedName>
        <fullName evidence="3">FAD-dependent oxidoreductase</fullName>
    </submittedName>
</protein>
<organism evidence="3 4">
    <name type="scientific">Alteraurantiacibacter aestuarii</name>
    <dbReference type="NCBI Taxonomy" id="650004"/>
    <lineage>
        <taxon>Bacteria</taxon>
        <taxon>Pseudomonadati</taxon>
        <taxon>Pseudomonadota</taxon>
        <taxon>Alphaproteobacteria</taxon>
        <taxon>Sphingomonadales</taxon>
        <taxon>Erythrobacteraceae</taxon>
        <taxon>Alteraurantiacibacter</taxon>
    </lineage>
</organism>
<dbReference type="GO" id="GO:0016491">
    <property type="term" value="F:oxidoreductase activity"/>
    <property type="evidence" value="ECO:0007669"/>
    <property type="project" value="UniProtKB-KW"/>
</dbReference>
<reference evidence="3 4" key="1">
    <citation type="submission" date="2019-12" db="EMBL/GenBank/DDBJ databases">
        <title>Genomic-based taxomic classification of the family Erythrobacteraceae.</title>
        <authorList>
            <person name="Xu L."/>
        </authorList>
    </citation>
    <scope>NUCLEOTIDE SEQUENCE [LARGE SCALE GENOMIC DNA]</scope>
    <source>
        <strain evidence="3 4">JCM 16339</strain>
    </source>
</reference>
<dbReference type="Gene3D" id="3.50.50.60">
    <property type="entry name" value="FAD/NAD(P)-binding domain"/>
    <property type="match status" value="2"/>
</dbReference>
<dbReference type="NCBIfam" id="NF004834">
    <property type="entry name" value="PRK06185.1-3"/>
    <property type="match status" value="1"/>
</dbReference>
<dbReference type="InterPro" id="IPR002938">
    <property type="entry name" value="FAD-bd"/>
</dbReference>
<dbReference type="InterPro" id="IPR050631">
    <property type="entry name" value="PheA/TfdB_FAD_monoxygenase"/>
</dbReference>
<evidence type="ECO:0000313" key="3">
    <source>
        <dbReference type="EMBL" id="MXO87731.1"/>
    </source>
</evidence>
<feature type="domain" description="FAD-binding" evidence="2">
    <location>
        <begin position="294"/>
        <end position="364"/>
    </location>
</feature>
<feature type="domain" description="FAD-binding" evidence="2">
    <location>
        <begin position="10"/>
        <end position="174"/>
    </location>
</feature>
<dbReference type="GO" id="GO:0071949">
    <property type="term" value="F:FAD binding"/>
    <property type="evidence" value="ECO:0007669"/>
    <property type="project" value="InterPro"/>
</dbReference>
<dbReference type="RefSeq" id="WP_160589694.1">
    <property type="nucleotide sequence ID" value="NZ_BAAAFP010000002.1"/>
</dbReference>
<sequence length="425" mass="45614">MNAATHNSPDVIIVGGGPAGMMCALLLARAGVSVTVLEKHGDFLRDFRGDTVHPSTMEALHELGLLEKFLQRPHEKVASAQIRIAGIDYTIGDLSHLNVAAPFIAMMPQWEFLDFLRDEAEKYPGFTLAMEAEATGFIEEDGRIAGVTMADGRQLRPRLLTLMCDGRGSLVRKRKLLPLCQIGAPMDVFWFHLPKAPHNGEALRGAIDTGRMIVLIDRRTYWQAAFLIPKGSADEVRAKGVGWIKAQVQAAFPELDLGGQGGGGQGGGGQGSGGQGGLSSLDDLFLLRVSLDRLEEWCRPGLLAIGDAAHAMSPIGGIGINLAIQDAVAAANILATPLAQGRNVDDMLHLVQERRLFPTRVIQRGQKAAQDTIIGAVLSGRPITRAPWPVRLLGAVPLLRRIPGRIIGLGVRRESVQSPNAFGAD</sequence>
<dbReference type="AlphaFoldDB" id="A0A844ZGW2"/>
<gene>
    <name evidence="3" type="ORF">GRI32_03160</name>
</gene>
<dbReference type="InterPro" id="IPR036188">
    <property type="entry name" value="FAD/NAD-bd_sf"/>
</dbReference>
<comment type="caution">
    <text evidence="3">The sequence shown here is derived from an EMBL/GenBank/DDBJ whole genome shotgun (WGS) entry which is preliminary data.</text>
</comment>
<dbReference type="PANTHER" id="PTHR43476">
    <property type="entry name" value="3-(3-HYDROXY-PHENYL)PROPIONATE/3-HYDROXYCINNAMIC ACID HYDROXYLASE"/>
    <property type="match status" value="1"/>
</dbReference>
<evidence type="ECO:0000313" key="4">
    <source>
        <dbReference type="Proteomes" id="UP000435243"/>
    </source>
</evidence>
<dbReference type="PANTHER" id="PTHR43476:SF5">
    <property type="entry name" value="FAD-DEPENDENT MONOOXYGENASE"/>
    <property type="match status" value="1"/>
</dbReference>
<dbReference type="OrthoDB" id="9791689at2"/>
<accession>A0A844ZGW2</accession>
<dbReference type="Proteomes" id="UP000435243">
    <property type="component" value="Unassembled WGS sequence"/>
</dbReference>
<dbReference type="EMBL" id="WTYY01000002">
    <property type="protein sequence ID" value="MXO87731.1"/>
    <property type="molecule type" value="Genomic_DNA"/>
</dbReference>
<dbReference type="PRINTS" id="PR00420">
    <property type="entry name" value="RNGMNOXGNASE"/>
</dbReference>